<gene>
    <name evidence="2" type="ORF">Gilli_0166</name>
</gene>
<feature type="chain" id="PRO_5003560316" description="Dihydrolipoamide dehydrogenase" evidence="1">
    <location>
        <begin position="20"/>
        <end position="281"/>
    </location>
</feature>
<keyword evidence="3" id="KW-1185">Reference proteome</keyword>
<evidence type="ECO:0000313" key="3">
    <source>
        <dbReference type="Proteomes" id="UP000003844"/>
    </source>
</evidence>
<protein>
    <recommendedName>
        <fullName evidence="4">Dihydrolipoamide dehydrogenase</fullName>
    </recommendedName>
</protein>
<feature type="signal peptide" evidence="1">
    <location>
        <begin position="1"/>
        <end position="19"/>
    </location>
</feature>
<keyword evidence="1" id="KW-0732">Signal</keyword>
<dbReference type="EMBL" id="JH594605">
    <property type="protein sequence ID" value="EHQ04324.1"/>
    <property type="molecule type" value="Genomic_DNA"/>
</dbReference>
<dbReference type="STRING" id="865937.Gilli_0166"/>
<evidence type="ECO:0000313" key="2">
    <source>
        <dbReference type="EMBL" id="EHQ04324.1"/>
    </source>
</evidence>
<evidence type="ECO:0008006" key="4">
    <source>
        <dbReference type="Google" id="ProtNLM"/>
    </source>
</evidence>
<organism evidence="2 3">
    <name type="scientific">Gillisia limnaea (strain DSM 15749 / LMG 21470 / R-8282)</name>
    <dbReference type="NCBI Taxonomy" id="865937"/>
    <lineage>
        <taxon>Bacteria</taxon>
        <taxon>Pseudomonadati</taxon>
        <taxon>Bacteroidota</taxon>
        <taxon>Flavobacteriia</taxon>
        <taxon>Flavobacteriales</taxon>
        <taxon>Flavobacteriaceae</taxon>
        <taxon>Gillisia</taxon>
    </lineage>
</organism>
<dbReference type="eggNOG" id="COG0790">
    <property type="taxonomic scope" value="Bacteria"/>
</dbReference>
<accession>H2BR05</accession>
<proteinExistence type="predicted"/>
<dbReference type="RefSeq" id="WP_006987216.1">
    <property type="nucleotide sequence ID" value="NZ_JH594605.1"/>
</dbReference>
<dbReference type="Proteomes" id="UP000003844">
    <property type="component" value="Unassembled WGS sequence"/>
</dbReference>
<dbReference type="AlphaFoldDB" id="H2BR05"/>
<evidence type="ECO:0000256" key="1">
    <source>
        <dbReference type="SAM" id="SignalP"/>
    </source>
</evidence>
<dbReference type="HOGENOM" id="CLU_062228_0_0_10"/>
<sequence length="281" mass="31137">MKKLLFFLCTGMFILGATAQIQAPQPSPFSKVEQKVGLTDVTIEYSRPGMRDRVVFGNLVPFGEVWRTGANENTKITFSDDVEIGGKALKKGTYALFTKPGKDSWEVMFYSDATNWGIPQKWEESKVALTASAEVSEIPFAMETFTILLNDLKNDSAVLSIVWENTAASLPIKFPTDAKTLASIEKVMNGPSANDYFAAGSYYHDSKIDTKKALEWVTKAIEMQDGEPFWMLRRKSLIEADLGMKKEAIATAKLSLAAAEKAGNADYVKMNKDSLKEWGVK</sequence>
<name>H2BR05_GILLR</name>
<dbReference type="InterPro" id="IPR021314">
    <property type="entry name" value="DUF2911"/>
</dbReference>
<reference evidence="3" key="1">
    <citation type="journal article" date="2012" name="Stand. Genomic Sci.">
        <title>Genome sequence of the Antarctic rhodopsins-containing flavobacterium Gillisia limnaea type strain (R-8282(T)).</title>
        <authorList>
            <person name="Riedel T."/>
            <person name="Held B."/>
            <person name="Nolan M."/>
            <person name="Lucas S."/>
            <person name="Lapidus A."/>
            <person name="Tice H."/>
            <person name="Del Rio T.G."/>
            <person name="Cheng J.F."/>
            <person name="Han C."/>
            <person name="Tapia R."/>
            <person name="Goodwin L.A."/>
            <person name="Pitluck S."/>
            <person name="Liolios K."/>
            <person name="Mavromatis K."/>
            <person name="Pagani I."/>
            <person name="Ivanova N."/>
            <person name="Mikhailova N."/>
            <person name="Pati A."/>
            <person name="Chen A."/>
            <person name="Palaniappan K."/>
            <person name="Land M."/>
            <person name="Rohde M."/>
            <person name="Tindall B.J."/>
            <person name="Detter J.C."/>
            <person name="Goker M."/>
            <person name="Bristow J."/>
            <person name="Eisen J.A."/>
            <person name="Markowitz V."/>
            <person name="Hugenholtz P."/>
            <person name="Kyrpides N.C."/>
            <person name="Klenk H.P."/>
            <person name="Woyke T."/>
        </authorList>
    </citation>
    <scope>NUCLEOTIDE SEQUENCE [LARGE SCALE GENOMIC DNA]</scope>
    <source>
        <strain evidence="3">DSM 15749 / LMG 21470 / R-8282</strain>
    </source>
</reference>
<dbReference type="Pfam" id="PF11138">
    <property type="entry name" value="DUF2911"/>
    <property type="match status" value="1"/>
</dbReference>
<dbReference type="OrthoDB" id="187854at2"/>